<evidence type="ECO:0000313" key="3">
    <source>
        <dbReference type="Proteomes" id="UP001501844"/>
    </source>
</evidence>
<evidence type="ECO:0000256" key="1">
    <source>
        <dbReference type="SAM" id="Phobius"/>
    </source>
</evidence>
<keyword evidence="1" id="KW-1133">Transmembrane helix</keyword>
<feature type="transmembrane region" description="Helical" evidence="1">
    <location>
        <begin position="43"/>
        <end position="68"/>
    </location>
</feature>
<feature type="transmembrane region" description="Helical" evidence="1">
    <location>
        <begin position="18"/>
        <end position="37"/>
    </location>
</feature>
<dbReference type="RefSeq" id="WP_345161734.1">
    <property type="nucleotide sequence ID" value="NZ_BAABGX010000001.1"/>
</dbReference>
<dbReference type="EMBL" id="BAABGX010000001">
    <property type="protein sequence ID" value="GAA4296618.1"/>
    <property type="molecule type" value="Genomic_DNA"/>
</dbReference>
<dbReference type="Pfam" id="PF11297">
    <property type="entry name" value="DUF3098"/>
    <property type="match status" value="1"/>
</dbReference>
<reference evidence="3" key="1">
    <citation type="journal article" date="2019" name="Int. J. Syst. Evol. Microbiol.">
        <title>The Global Catalogue of Microorganisms (GCM) 10K type strain sequencing project: providing services to taxonomists for standard genome sequencing and annotation.</title>
        <authorList>
            <consortium name="The Broad Institute Genomics Platform"/>
            <consortium name="The Broad Institute Genome Sequencing Center for Infectious Disease"/>
            <person name="Wu L."/>
            <person name="Ma J."/>
        </authorList>
    </citation>
    <scope>NUCLEOTIDE SEQUENCE [LARGE SCALE GENOMIC DNA]</scope>
    <source>
        <strain evidence="3">JCM 17917</strain>
    </source>
</reference>
<sequence length="75" mass="8264">MENNNNTSPSSAFGRRNFMLMIIGLVIMAVGFILMSLDTEPYGYGFLGLTLGPIVLVAGFLFQFYAILAKPRKDV</sequence>
<comment type="caution">
    <text evidence="2">The sequence shown here is derived from an EMBL/GenBank/DDBJ whole genome shotgun (WGS) entry which is preliminary data.</text>
</comment>
<dbReference type="InterPro" id="IPR021448">
    <property type="entry name" value="DUF3098"/>
</dbReference>
<organism evidence="2 3">
    <name type="scientific">Nibribacter koreensis</name>
    <dbReference type="NCBI Taxonomy" id="1084519"/>
    <lineage>
        <taxon>Bacteria</taxon>
        <taxon>Pseudomonadati</taxon>
        <taxon>Bacteroidota</taxon>
        <taxon>Cytophagia</taxon>
        <taxon>Cytophagales</taxon>
        <taxon>Hymenobacteraceae</taxon>
        <taxon>Nibribacter</taxon>
    </lineage>
</organism>
<gene>
    <name evidence="2" type="ORF">GCM10023183_03620</name>
</gene>
<keyword evidence="1" id="KW-0472">Membrane</keyword>
<protein>
    <recommendedName>
        <fullName evidence="4">DUF3098 domain-containing protein</fullName>
    </recommendedName>
</protein>
<proteinExistence type="predicted"/>
<keyword evidence="1" id="KW-0812">Transmembrane</keyword>
<dbReference type="Proteomes" id="UP001501844">
    <property type="component" value="Unassembled WGS sequence"/>
</dbReference>
<accession>A0ABP8F704</accession>
<name>A0ABP8F704_9BACT</name>
<evidence type="ECO:0008006" key="4">
    <source>
        <dbReference type="Google" id="ProtNLM"/>
    </source>
</evidence>
<keyword evidence="3" id="KW-1185">Reference proteome</keyword>
<evidence type="ECO:0000313" key="2">
    <source>
        <dbReference type="EMBL" id="GAA4296618.1"/>
    </source>
</evidence>